<dbReference type="Proteomes" id="UP000007875">
    <property type="component" value="Unassembled WGS sequence"/>
</dbReference>
<accession>H2YGJ9</accession>
<protein>
    <submittedName>
        <fullName evidence="2">Uncharacterized protein</fullName>
    </submittedName>
</protein>
<proteinExistence type="predicted"/>
<keyword evidence="1" id="KW-0472">Membrane</keyword>
<reference evidence="2" key="3">
    <citation type="submission" date="2025-09" db="UniProtKB">
        <authorList>
            <consortium name="Ensembl"/>
        </authorList>
    </citation>
    <scope>IDENTIFICATION</scope>
</reference>
<feature type="transmembrane region" description="Helical" evidence="1">
    <location>
        <begin position="66"/>
        <end position="89"/>
    </location>
</feature>
<name>H2YGJ9_CIOSA</name>
<dbReference type="AlphaFoldDB" id="H2YGJ9"/>
<dbReference type="HOGENOM" id="CLU_956314_0_0_1"/>
<sequence>MSVFHASLMCIFIHVRPYYHAFLDQPYCFMFWYYIVYVTENVFLFLVPGIVLNIQANNESLHYYQYYVLLSIELTLNLVGCIFCSIYYLGVHKMRTYTAHAYPAAAKVLCCCCYSDETVKEWLPIRPEWTVCKQAETSEIFFLTKKQLISFQQMYSTVVRNDRNKGRMIECFIDDKCKIFYAPRSKLRKLSVRLNDNSGSISRPRATRQVDVIDQPTGHTVVSIHLQSTSIDTPTSDPTVQTTALHTKIDKPVVKPRSKSIKSEQTIPVRPPRKNELQVLDEVEGWPQTWI</sequence>
<reference evidence="2" key="2">
    <citation type="submission" date="2025-08" db="UniProtKB">
        <authorList>
            <consortium name="Ensembl"/>
        </authorList>
    </citation>
    <scope>IDENTIFICATION</scope>
</reference>
<dbReference type="InParanoid" id="H2YGJ9"/>
<feature type="transmembrane region" description="Helical" evidence="1">
    <location>
        <begin position="31"/>
        <end position="54"/>
    </location>
</feature>
<keyword evidence="3" id="KW-1185">Reference proteome</keyword>
<dbReference type="Ensembl" id="ENSCSAVT00000004512.1">
    <property type="protein sequence ID" value="ENSCSAVP00000004448.1"/>
    <property type="gene ID" value="ENSCSAVG00000002635.1"/>
</dbReference>
<reference evidence="3" key="1">
    <citation type="submission" date="2003-08" db="EMBL/GenBank/DDBJ databases">
        <authorList>
            <person name="Birren B."/>
            <person name="Nusbaum C."/>
            <person name="Abebe A."/>
            <person name="Abouelleil A."/>
            <person name="Adekoya E."/>
            <person name="Ait-zahra M."/>
            <person name="Allen N."/>
            <person name="Allen T."/>
            <person name="An P."/>
            <person name="Anderson M."/>
            <person name="Anderson S."/>
            <person name="Arachchi H."/>
            <person name="Armbruster J."/>
            <person name="Bachantsang P."/>
            <person name="Baldwin J."/>
            <person name="Barry A."/>
            <person name="Bayul T."/>
            <person name="Blitshsteyn B."/>
            <person name="Bloom T."/>
            <person name="Blye J."/>
            <person name="Boguslavskiy L."/>
            <person name="Borowsky M."/>
            <person name="Boukhgalter B."/>
            <person name="Brunache A."/>
            <person name="Butler J."/>
            <person name="Calixte N."/>
            <person name="Calvo S."/>
            <person name="Camarata J."/>
            <person name="Campo K."/>
            <person name="Chang J."/>
            <person name="Cheshatsang Y."/>
            <person name="Citroen M."/>
            <person name="Collymore A."/>
            <person name="Considine T."/>
            <person name="Cook A."/>
            <person name="Cooke P."/>
            <person name="Corum B."/>
            <person name="Cuomo C."/>
            <person name="David R."/>
            <person name="Dawoe T."/>
            <person name="Degray S."/>
            <person name="Dodge S."/>
            <person name="Dooley K."/>
            <person name="Dorje P."/>
            <person name="Dorjee K."/>
            <person name="Dorris L."/>
            <person name="Duffey N."/>
            <person name="Dupes A."/>
            <person name="Elkins T."/>
            <person name="Engels R."/>
            <person name="Erickson J."/>
            <person name="Farina A."/>
            <person name="Faro S."/>
            <person name="Ferreira P."/>
            <person name="Fischer H."/>
            <person name="Fitzgerald M."/>
            <person name="Foley K."/>
            <person name="Gage D."/>
            <person name="Galagan J."/>
            <person name="Gearin G."/>
            <person name="Gnerre S."/>
            <person name="Gnirke A."/>
            <person name="Goyette A."/>
            <person name="Graham J."/>
            <person name="Grandbois E."/>
            <person name="Gyaltsen K."/>
            <person name="Hafez N."/>
            <person name="Hagopian D."/>
            <person name="Hagos B."/>
            <person name="Hall J."/>
            <person name="Hatcher B."/>
            <person name="Heller A."/>
            <person name="Higgins H."/>
            <person name="Honan T."/>
            <person name="Horn A."/>
            <person name="Houde N."/>
            <person name="Hughes L."/>
            <person name="Hulme W."/>
            <person name="Husby E."/>
            <person name="Iliev I."/>
            <person name="Jaffe D."/>
            <person name="Jones C."/>
            <person name="Kamal M."/>
            <person name="Kamat A."/>
            <person name="Kamvysselis M."/>
            <person name="Karlsson E."/>
            <person name="Kells C."/>
            <person name="Kieu A."/>
            <person name="Kisner P."/>
            <person name="Kodira C."/>
            <person name="Kulbokas E."/>
            <person name="Labutti K."/>
            <person name="Lama D."/>
            <person name="Landers T."/>
            <person name="Leger J."/>
            <person name="Levine S."/>
            <person name="Lewis D."/>
            <person name="Lewis T."/>
            <person name="Lindblad-toh K."/>
            <person name="Liu X."/>
            <person name="Lokyitsang T."/>
            <person name="Lokyitsang Y."/>
            <person name="Lucien O."/>
            <person name="Lui A."/>
            <person name="Ma L.J."/>
            <person name="Mabbitt R."/>
            <person name="Macdonald J."/>
            <person name="Maclean C."/>
            <person name="Major J."/>
            <person name="Manning J."/>
            <person name="Marabella R."/>
            <person name="Maru K."/>
            <person name="Matthews C."/>
            <person name="Mauceli E."/>
            <person name="Mccarthy M."/>
            <person name="Mcdonough S."/>
            <person name="Mcghee T."/>
            <person name="Meldrim J."/>
            <person name="Meneus L."/>
            <person name="Mesirov J."/>
            <person name="Mihalev A."/>
            <person name="Mihova T."/>
            <person name="Mikkelsen T."/>
            <person name="Mlenga V."/>
            <person name="Moru K."/>
            <person name="Mozes J."/>
            <person name="Mulrain L."/>
            <person name="Munson G."/>
            <person name="Naylor J."/>
            <person name="Newes C."/>
            <person name="Nguyen C."/>
            <person name="Nguyen N."/>
            <person name="Nguyen T."/>
            <person name="Nicol R."/>
            <person name="Nielsen C."/>
            <person name="Nizzari M."/>
            <person name="Norbu C."/>
            <person name="Norbu N."/>
            <person name="O'donnell P."/>
            <person name="Okoawo O."/>
            <person name="O'leary S."/>
            <person name="Omotosho B."/>
            <person name="O'neill K."/>
            <person name="Osman S."/>
            <person name="Parker S."/>
            <person name="Perrin D."/>
            <person name="Phunkhang P."/>
            <person name="Piqani B."/>
            <person name="Purcell S."/>
            <person name="Rachupka T."/>
            <person name="Ramasamy U."/>
            <person name="Rameau R."/>
            <person name="Ray V."/>
            <person name="Raymond C."/>
            <person name="Retta R."/>
            <person name="Richardson S."/>
            <person name="Rise C."/>
            <person name="Rodriguez J."/>
            <person name="Rogers J."/>
            <person name="Rogov P."/>
            <person name="Rutman M."/>
            <person name="Schupbach R."/>
            <person name="Seaman C."/>
            <person name="Settipalli S."/>
            <person name="Sharpe T."/>
            <person name="Sheridan J."/>
            <person name="Sherpa N."/>
            <person name="Shi J."/>
            <person name="Smirnov S."/>
            <person name="Smith C."/>
            <person name="Sougnez C."/>
            <person name="Spencer B."/>
            <person name="Stalker J."/>
            <person name="Stange-thomann N."/>
            <person name="Stavropoulos S."/>
            <person name="Stetson K."/>
            <person name="Stone C."/>
            <person name="Stone S."/>
            <person name="Stubbs M."/>
            <person name="Talamas J."/>
            <person name="Tchuinga P."/>
            <person name="Tenzing P."/>
            <person name="Tesfaye S."/>
            <person name="Theodore J."/>
            <person name="Thoulutsang Y."/>
            <person name="Topham K."/>
            <person name="Towey S."/>
            <person name="Tsamla T."/>
            <person name="Tsomo N."/>
            <person name="Vallee D."/>
            <person name="Vassiliev H."/>
            <person name="Venkataraman V."/>
            <person name="Vinson J."/>
            <person name="Vo A."/>
            <person name="Wade C."/>
            <person name="Wang S."/>
            <person name="Wangchuk T."/>
            <person name="Wangdi T."/>
            <person name="Whittaker C."/>
            <person name="Wilkinson J."/>
            <person name="Wu Y."/>
            <person name="Wyman D."/>
            <person name="Yadav S."/>
            <person name="Yang S."/>
            <person name="Yang X."/>
            <person name="Yeager S."/>
            <person name="Yee E."/>
            <person name="Young G."/>
            <person name="Zainoun J."/>
            <person name="Zembeck L."/>
            <person name="Zimmer A."/>
            <person name="Zody M."/>
            <person name="Lander E."/>
        </authorList>
    </citation>
    <scope>NUCLEOTIDE SEQUENCE [LARGE SCALE GENOMIC DNA]</scope>
</reference>
<evidence type="ECO:0000313" key="2">
    <source>
        <dbReference type="Ensembl" id="ENSCSAVP00000004448.1"/>
    </source>
</evidence>
<keyword evidence="1" id="KW-1133">Transmembrane helix</keyword>
<organism evidence="2 3">
    <name type="scientific">Ciona savignyi</name>
    <name type="common">Pacific transparent sea squirt</name>
    <dbReference type="NCBI Taxonomy" id="51511"/>
    <lineage>
        <taxon>Eukaryota</taxon>
        <taxon>Metazoa</taxon>
        <taxon>Chordata</taxon>
        <taxon>Tunicata</taxon>
        <taxon>Ascidiacea</taxon>
        <taxon>Phlebobranchia</taxon>
        <taxon>Cionidae</taxon>
        <taxon>Ciona</taxon>
    </lineage>
</organism>
<keyword evidence="1" id="KW-0812">Transmembrane</keyword>
<evidence type="ECO:0000256" key="1">
    <source>
        <dbReference type="SAM" id="Phobius"/>
    </source>
</evidence>
<evidence type="ECO:0000313" key="3">
    <source>
        <dbReference type="Proteomes" id="UP000007875"/>
    </source>
</evidence>